<feature type="domain" description="Glucose-methanol-choline oxidoreductase C-terminal" evidence="7">
    <location>
        <begin position="407"/>
        <end position="524"/>
    </location>
</feature>
<keyword evidence="5" id="KW-0560">Oxidoreductase</keyword>
<evidence type="ECO:0000256" key="2">
    <source>
        <dbReference type="ARBA" id="ARBA00010790"/>
    </source>
</evidence>
<evidence type="ECO:0000259" key="7">
    <source>
        <dbReference type="Pfam" id="PF05199"/>
    </source>
</evidence>
<organism evidence="8 9">
    <name type="scientific">Microbulbifer pacificus</name>
    <dbReference type="NCBI Taxonomy" id="407164"/>
    <lineage>
        <taxon>Bacteria</taxon>
        <taxon>Pseudomonadati</taxon>
        <taxon>Pseudomonadota</taxon>
        <taxon>Gammaproteobacteria</taxon>
        <taxon>Cellvibrionales</taxon>
        <taxon>Microbulbiferaceae</taxon>
        <taxon>Microbulbifer</taxon>
    </lineage>
</organism>
<keyword evidence="9" id="KW-1185">Reference proteome</keyword>
<dbReference type="PANTHER" id="PTHR42784:SF1">
    <property type="entry name" value="PYRANOSE 2-OXIDASE"/>
    <property type="match status" value="1"/>
</dbReference>
<dbReference type="GO" id="GO:0016614">
    <property type="term" value="F:oxidoreductase activity, acting on CH-OH group of donors"/>
    <property type="evidence" value="ECO:0007669"/>
    <property type="project" value="InterPro"/>
</dbReference>
<evidence type="ECO:0000256" key="1">
    <source>
        <dbReference type="ARBA" id="ARBA00001974"/>
    </source>
</evidence>
<dbReference type="Pfam" id="PF13450">
    <property type="entry name" value="NAD_binding_8"/>
    <property type="match status" value="1"/>
</dbReference>
<proteinExistence type="inferred from homology"/>
<evidence type="ECO:0000256" key="3">
    <source>
        <dbReference type="ARBA" id="ARBA00022630"/>
    </source>
</evidence>
<keyword evidence="4" id="KW-0274">FAD</keyword>
<evidence type="ECO:0000313" key="8">
    <source>
        <dbReference type="EMBL" id="WOX04010.1"/>
    </source>
</evidence>
<gene>
    <name evidence="8" type="ORF">R5R33_09675</name>
</gene>
<comment type="similarity">
    <text evidence="2">Belongs to the GMC oxidoreductase family.</text>
</comment>
<name>A0AAU0MW49_9GAMM</name>
<dbReference type="InterPro" id="IPR036188">
    <property type="entry name" value="FAD/NAD-bd_sf"/>
</dbReference>
<reference evidence="8 9" key="1">
    <citation type="submission" date="2023-10" db="EMBL/GenBank/DDBJ databases">
        <title>Description of Microbulbifer bruguierae sp. nov., isolated from the sediments of mangrove plant Bruguiera sexangula and comparative genomic analyses of the genus Microbulbifer.</title>
        <authorList>
            <person name="Long M."/>
        </authorList>
    </citation>
    <scope>NUCLEOTIDE SEQUENCE [LARGE SCALE GENOMIC DNA]</scope>
    <source>
        <strain evidence="8 9">SPO729</strain>
    </source>
</reference>
<dbReference type="Pfam" id="PF00732">
    <property type="entry name" value="GMC_oxred_N"/>
    <property type="match status" value="1"/>
</dbReference>
<dbReference type="SUPFAM" id="SSF54373">
    <property type="entry name" value="FAD-linked reductases, C-terminal domain"/>
    <property type="match status" value="1"/>
</dbReference>
<dbReference type="KEGG" id="mpaf:R5R33_09675"/>
<evidence type="ECO:0000259" key="6">
    <source>
        <dbReference type="Pfam" id="PF00732"/>
    </source>
</evidence>
<dbReference type="InterPro" id="IPR007867">
    <property type="entry name" value="GMC_OxRtase_C"/>
</dbReference>
<dbReference type="SUPFAM" id="SSF51905">
    <property type="entry name" value="FAD/NAD(P)-binding domain"/>
    <property type="match status" value="1"/>
</dbReference>
<dbReference type="GO" id="GO:0050660">
    <property type="term" value="F:flavin adenine dinucleotide binding"/>
    <property type="evidence" value="ECO:0007669"/>
    <property type="project" value="InterPro"/>
</dbReference>
<dbReference type="InterPro" id="IPR000172">
    <property type="entry name" value="GMC_OxRdtase_N"/>
</dbReference>
<feature type="domain" description="Glucose-methanol-choline oxidoreductase N-terminal" evidence="6">
    <location>
        <begin position="131"/>
        <end position="317"/>
    </location>
</feature>
<dbReference type="EMBL" id="CP137555">
    <property type="protein sequence ID" value="WOX04010.1"/>
    <property type="molecule type" value="Genomic_DNA"/>
</dbReference>
<dbReference type="Pfam" id="PF05199">
    <property type="entry name" value="GMC_oxred_C"/>
    <property type="match status" value="1"/>
</dbReference>
<accession>A0AAU0MW49</accession>
<dbReference type="AlphaFoldDB" id="A0AAU0MW49"/>
<evidence type="ECO:0000256" key="4">
    <source>
        <dbReference type="ARBA" id="ARBA00022827"/>
    </source>
</evidence>
<evidence type="ECO:0000256" key="5">
    <source>
        <dbReference type="ARBA" id="ARBA00023002"/>
    </source>
</evidence>
<dbReference type="RefSeq" id="WP_318952493.1">
    <property type="nucleotide sequence ID" value="NZ_CP137555.1"/>
</dbReference>
<comment type="cofactor">
    <cofactor evidence="1">
        <name>FAD</name>
        <dbReference type="ChEBI" id="CHEBI:57692"/>
    </cofactor>
</comment>
<protein>
    <submittedName>
        <fullName evidence="8">GMC family oxidoreductase</fullName>
    </submittedName>
</protein>
<dbReference type="InterPro" id="IPR051473">
    <property type="entry name" value="P2Ox-like"/>
</dbReference>
<dbReference type="Proteomes" id="UP001302477">
    <property type="component" value="Chromosome"/>
</dbReference>
<sequence>MAGVEAEYVVIGSGVAGALVANELARAGKSVLILEAGPRVPRWQTVERFRNQPDKTDFMAAYRSAPWAPHPEYGAFANDYLILKGSHQFNSQYIRAVGGTTWHWAASCWRFLPSDFKLQSLYGVGRDWPIDYSELEPWYLRAEQELGVWGPQDEALGSPRSAPYPMAPLPLSYNEARVKTRMNEHNPKWRVVTEPVARNSRPYDGRPTCCGNNNCMPICPIGAMYNGIVHVEKAEANGAELIHSAVVNRLVSEGDRIVAAEYKDPAGNNYRISGKKFILAANGIETPKLMLMSHGRNHPTGVGNSSDMVGRNLMDHPGTGVRFYADERLWPGRGPQEMTSVIGFRDGAFRAQYAGKKLHLSNISAIEKAARHVLSQRDPIDTPELTERIRDRAARYVEFNSFHELLPHPENRIRPSTSENDASGIPRPEITYRIDDYVVKSTAHTRETYAEIAKLLGGTEVTFVDDFAPNNHISGTTIMGESAADSVVDKDCRTFDHPNLFIAGSAVMPTVGTVNVTLTIAALALRLADTLIREGGG</sequence>
<dbReference type="PANTHER" id="PTHR42784">
    <property type="entry name" value="PYRANOSE 2-OXIDASE"/>
    <property type="match status" value="1"/>
</dbReference>
<dbReference type="Gene3D" id="3.50.50.60">
    <property type="entry name" value="FAD/NAD(P)-binding domain"/>
    <property type="match status" value="2"/>
</dbReference>
<keyword evidence="3" id="KW-0285">Flavoprotein</keyword>
<evidence type="ECO:0000313" key="9">
    <source>
        <dbReference type="Proteomes" id="UP001302477"/>
    </source>
</evidence>